<sequence length="224" mass="26077">MNETEMYNLKVRCSMLHRLIGEPKTKADKEAGKITETAKSAVREIVKFDLFGYESFEGNKYTQKGNDLEEQAIKLSGLKRGLPLKKNTERRENDLITGECDIYIPSRRLIVDTKCSWDIGTHPFFIDEAEDKAKKAGYDIQMQGYMWLWDCKEAQIDFILLPTPLDLIKSYENAEKFVDLVEQIPQQKRITTVVVKRDEKVIEKIKERIPKAQGYYQQLIKEMS</sequence>
<evidence type="ECO:0000313" key="2">
    <source>
        <dbReference type="Proteomes" id="UP001597420"/>
    </source>
</evidence>
<name>A0ABW4NUL9_9PAST</name>
<dbReference type="SUPFAM" id="SSF52980">
    <property type="entry name" value="Restriction endonuclease-like"/>
    <property type="match status" value="1"/>
</dbReference>
<reference evidence="2" key="1">
    <citation type="journal article" date="2019" name="Int. J. Syst. Evol. Microbiol.">
        <title>The Global Catalogue of Microorganisms (GCM) 10K type strain sequencing project: providing services to taxonomists for standard genome sequencing and annotation.</title>
        <authorList>
            <consortium name="The Broad Institute Genomics Platform"/>
            <consortium name="The Broad Institute Genome Sequencing Center for Infectious Disease"/>
            <person name="Wu L."/>
            <person name="Ma J."/>
        </authorList>
    </citation>
    <scope>NUCLEOTIDE SEQUENCE [LARGE SCALE GENOMIC DNA]</scope>
    <source>
        <strain evidence="2">CCM 7950</strain>
    </source>
</reference>
<evidence type="ECO:0000313" key="1">
    <source>
        <dbReference type="EMBL" id="MFD1806171.1"/>
    </source>
</evidence>
<dbReference type="Gene3D" id="3.90.320.10">
    <property type="match status" value="1"/>
</dbReference>
<dbReference type="InterPro" id="IPR011335">
    <property type="entry name" value="Restrct_endonuc-II-like"/>
</dbReference>
<organism evidence="1 2">
    <name type="scientific">Pasteurella oralis</name>
    <dbReference type="NCBI Taxonomy" id="1071947"/>
    <lineage>
        <taxon>Bacteria</taxon>
        <taxon>Pseudomonadati</taxon>
        <taxon>Pseudomonadota</taxon>
        <taxon>Gammaproteobacteria</taxon>
        <taxon>Pasteurellales</taxon>
        <taxon>Pasteurellaceae</taxon>
        <taxon>Pasteurella</taxon>
    </lineage>
</organism>
<protein>
    <submittedName>
        <fullName evidence="1">Translocation protein TolB</fullName>
    </submittedName>
</protein>
<dbReference type="EMBL" id="JBHUFP010000009">
    <property type="protein sequence ID" value="MFD1806171.1"/>
    <property type="molecule type" value="Genomic_DNA"/>
</dbReference>
<dbReference type="Proteomes" id="UP001597420">
    <property type="component" value="Unassembled WGS sequence"/>
</dbReference>
<gene>
    <name evidence="1" type="ORF">ACFSAV_07305</name>
</gene>
<dbReference type="RefSeq" id="WP_379097924.1">
    <property type="nucleotide sequence ID" value="NZ_JBHUFP010000009.1"/>
</dbReference>
<proteinExistence type="predicted"/>
<accession>A0ABW4NUL9</accession>
<comment type="caution">
    <text evidence="1">The sequence shown here is derived from an EMBL/GenBank/DDBJ whole genome shotgun (WGS) entry which is preliminary data.</text>
</comment>
<dbReference type="InterPro" id="IPR011604">
    <property type="entry name" value="PDDEXK-like_dom_sf"/>
</dbReference>
<keyword evidence="2" id="KW-1185">Reference proteome</keyword>